<evidence type="ECO:0000256" key="11">
    <source>
        <dbReference type="SAM" id="Phobius"/>
    </source>
</evidence>
<dbReference type="PROSITE" id="PS50885">
    <property type="entry name" value="HAMP"/>
    <property type="match status" value="1"/>
</dbReference>
<dbReference type="SMART" id="SM00304">
    <property type="entry name" value="HAMP"/>
    <property type="match status" value="1"/>
</dbReference>
<dbReference type="SMART" id="SM00388">
    <property type="entry name" value="HisKA"/>
    <property type="match status" value="1"/>
</dbReference>
<keyword evidence="6 11" id="KW-0812">Transmembrane</keyword>
<evidence type="ECO:0000256" key="9">
    <source>
        <dbReference type="ARBA" id="ARBA00023012"/>
    </source>
</evidence>
<dbReference type="InterPro" id="IPR003660">
    <property type="entry name" value="HAMP_dom"/>
</dbReference>
<evidence type="ECO:0000256" key="2">
    <source>
        <dbReference type="ARBA" id="ARBA00004236"/>
    </source>
</evidence>
<dbReference type="CDD" id="cd00082">
    <property type="entry name" value="HisKA"/>
    <property type="match status" value="1"/>
</dbReference>
<keyword evidence="5" id="KW-0808">Transferase</keyword>
<dbReference type="GO" id="GO:0005886">
    <property type="term" value="C:plasma membrane"/>
    <property type="evidence" value="ECO:0007669"/>
    <property type="project" value="UniProtKB-SubCell"/>
</dbReference>
<keyword evidence="4" id="KW-0597">Phosphoprotein</keyword>
<gene>
    <name evidence="14" type="ORF">Pflav_011890</name>
</gene>
<dbReference type="InterPro" id="IPR005467">
    <property type="entry name" value="His_kinase_dom"/>
</dbReference>
<dbReference type="PANTHER" id="PTHR45436:SF5">
    <property type="entry name" value="SENSOR HISTIDINE KINASE TRCS"/>
    <property type="match status" value="1"/>
</dbReference>
<feature type="domain" description="HAMP" evidence="13">
    <location>
        <begin position="180"/>
        <end position="233"/>
    </location>
</feature>
<dbReference type="PRINTS" id="PR00344">
    <property type="entry name" value="BCTRLSENSOR"/>
</dbReference>
<dbReference type="Pfam" id="PF00672">
    <property type="entry name" value="HAMP"/>
    <property type="match status" value="1"/>
</dbReference>
<evidence type="ECO:0000256" key="5">
    <source>
        <dbReference type="ARBA" id="ARBA00022679"/>
    </source>
</evidence>
<reference evidence="14 15" key="2">
    <citation type="submission" date="2020-03" db="EMBL/GenBank/DDBJ databases">
        <authorList>
            <person name="Ichikawa N."/>
            <person name="Kimura A."/>
            <person name="Kitahashi Y."/>
            <person name="Uohara A."/>
        </authorList>
    </citation>
    <scope>NUCLEOTIDE SEQUENCE [LARGE SCALE GENOMIC DNA]</scope>
    <source>
        <strain evidence="14 15">NBRC 107702</strain>
    </source>
</reference>
<feature type="transmembrane region" description="Helical" evidence="11">
    <location>
        <begin position="21"/>
        <end position="42"/>
    </location>
</feature>
<dbReference type="SUPFAM" id="SSF158472">
    <property type="entry name" value="HAMP domain-like"/>
    <property type="match status" value="1"/>
</dbReference>
<proteinExistence type="predicted"/>
<evidence type="ECO:0000256" key="10">
    <source>
        <dbReference type="ARBA" id="ARBA00023136"/>
    </source>
</evidence>
<dbReference type="Gene3D" id="1.10.287.130">
    <property type="match status" value="1"/>
</dbReference>
<evidence type="ECO:0000256" key="4">
    <source>
        <dbReference type="ARBA" id="ARBA00022553"/>
    </source>
</evidence>
<evidence type="ECO:0000256" key="6">
    <source>
        <dbReference type="ARBA" id="ARBA00022692"/>
    </source>
</evidence>
<keyword evidence="7 14" id="KW-0418">Kinase</keyword>
<dbReference type="Gene3D" id="3.30.565.10">
    <property type="entry name" value="Histidine kinase-like ATPase, C-terminal domain"/>
    <property type="match status" value="1"/>
</dbReference>
<dbReference type="AlphaFoldDB" id="A0A6F8XLW4"/>
<dbReference type="InterPro" id="IPR004358">
    <property type="entry name" value="Sig_transdc_His_kin-like_C"/>
</dbReference>
<organism evidence="14 15">
    <name type="scientific">Phytohabitans flavus</name>
    <dbReference type="NCBI Taxonomy" id="1076124"/>
    <lineage>
        <taxon>Bacteria</taxon>
        <taxon>Bacillati</taxon>
        <taxon>Actinomycetota</taxon>
        <taxon>Actinomycetes</taxon>
        <taxon>Micromonosporales</taxon>
        <taxon>Micromonosporaceae</taxon>
    </lineage>
</organism>
<evidence type="ECO:0000256" key="3">
    <source>
        <dbReference type="ARBA" id="ARBA00012438"/>
    </source>
</evidence>
<dbReference type="InterPro" id="IPR036097">
    <property type="entry name" value="HisK_dim/P_sf"/>
</dbReference>
<dbReference type="Gene3D" id="6.10.340.10">
    <property type="match status" value="1"/>
</dbReference>
<dbReference type="SMART" id="SM00387">
    <property type="entry name" value="HATPase_c"/>
    <property type="match status" value="1"/>
</dbReference>
<evidence type="ECO:0000259" key="13">
    <source>
        <dbReference type="PROSITE" id="PS50885"/>
    </source>
</evidence>
<dbReference type="SUPFAM" id="SSF55874">
    <property type="entry name" value="ATPase domain of HSP90 chaperone/DNA topoisomerase II/histidine kinase"/>
    <property type="match status" value="1"/>
</dbReference>
<evidence type="ECO:0000256" key="8">
    <source>
        <dbReference type="ARBA" id="ARBA00022989"/>
    </source>
</evidence>
<dbReference type="PROSITE" id="PS50109">
    <property type="entry name" value="HIS_KIN"/>
    <property type="match status" value="1"/>
</dbReference>
<accession>A0A6F8XLW4</accession>
<keyword evidence="9" id="KW-0902">Two-component regulatory system</keyword>
<keyword evidence="15" id="KW-1185">Reference proteome</keyword>
<evidence type="ECO:0000256" key="7">
    <source>
        <dbReference type="ARBA" id="ARBA00022777"/>
    </source>
</evidence>
<feature type="domain" description="Histidine kinase" evidence="12">
    <location>
        <begin position="241"/>
        <end position="452"/>
    </location>
</feature>
<keyword evidence="8 11" id="KW-1133">Transmembrane helix</keyword>
<dbReference type="Pfam" id="PF00512">
    <property type="entry name" value="HisKA"/>
    <property type="match status" value="1"/>
</dbReference>
<dbReference type="Proteomes" id="UP000502508">
    <property type="component" value="Chromosome"/>
</dbReference>
<evidence type="ECO:0000313" key="14">
    <source>
        <dbReference type="EMBL" id="BCB74779.1"/>
    </source>
</evidence>
<dbReference type="SUPFAM" id="SSF47384">
    <property type="entry name" value="Homodimeric domain of signal transducing histidine kinase"/>
    <property type="match status" value="1"/>
</dbReference>
<dbReference type="InterPro" id="IPR003594">
    <property type="entry name" value="HATPase_dom"/>
</dbReference>
<dbReference type="InterPro" id="IPR050428">
    <property type="entry name" value="TCS_sensor_his_kinase"/>
</dbReference>
<comment type="subcellular location">
    <subcellularLocation>
        <location evidence="2">Cell membrane</location>
    </subcellularLocation>
</comment>
<name>A0A6F8XLW4_9ACTN</name>
<dbReference type="InterPro" id="IPR003661">
    <property type="entry name" value="HisK_dim/P_dom"/>
</dbReference>
<sequence length="465" mass="48916">MAAERVRRAVGVLRGSVRVRTTAVAVAVVGVSLLIGAVALVVSLDVLLKRELGATMAVRAAETAHAIGSGVDPVVSVAGDDDLVVQVLGGSGEVLAASPNAAGRPALARIAPGTSRETPVPFDDDEFLVVAAAAGDGRVVLVGHSIDGVTGSTRALTALLAVGLPALLAVVGVTAWRAIGRALAPVDAIRAEVDEITGTRLDRRVPRPPSHDEIGRLADTMNRMLHRLERARDRERRFIADASHELRSPIAAIRQQAEVALAHPEALPDRGLARAVHIEARRMQTLVDDLLLLAQADEARLPFRRAVIDLDDVAFAEALRIRTQAPHLVVEVRDVSAVRVDGDPPALRRVLRNLGDNAARHARERVAFGVSEVDGWALMWVDDDGPGVPPADRQRIFDRFVRLDDGRDRAGGGSGLGLAIVAEVISAHRGTVTLTGSPLGGARLTVRLPLGAAAVAGAADRAREG</sequence>
<dbReference type="InterPro" id="IPR036890">
    <property type="entry name" value="HATPase_C_sf"/>
</dbReference>
<comment type="catalytic activity">
    <reaction evidence="1">
        <text>ATP + protein L-histidine = ADP + protein N-phospho-L-histidine.</text>
        <dbReference type="EC" id="2.7.13.3"/>
    </reaction>
</comment>
<keyword evidence="10 11" id="KW-0472">Membrane</keyword>
<dbReference type="GO" id="GO:0000155">
    <property type="term" value="F:phosphorelay sensor kinase activity"/>
    <property type="evidence" value="ECO:0007669"/>
    <property type="project" value="InterPro"/>
</dbReference>
<dbReference type="EMBL" id="AP022870">
    <property type="protein sequence ID" value="BCB74779.1"/>
    <property type="molecule type" value="Genomic_DNA"/>
</dbReference>
<reference evidence="14 15" key="1">
    <citation type="submission" date="2020-03" db="EMBL/GenBank/DDBJ databases">
        <title>Whole genome shotgun sequence of Phytohabitans flavus NBRC 107702.</title>
        <authorList>
            <person name="Komaki H."/>
            <person name="Tamura T."/>
        </authorList>
    </citation>
    <scope>NUCLEOTIDE SEQUENCE [LARGE SCALE GENOMIC DNA]</scope>
    <source>
        <strain evidence="14 15">NBRC 107702</strain>
    </source>
</reference>
<dbReference type="CDD" id="cd06225">
    <property type="entry name" value="HAMP"/>
    <property type="match status" value="1"/>
</dbReference>
<evidence type="ECO:0000313" key="15">
    <source>
        <dbReference type="Proteomes" id="UP000502508"/>
    </source>
</evidence>
<evidence type="ECO:0000259" key="12">
    <source>
        <dbReference type="PROSITE" id="PS50109"/>
    </source>
</evidence>
<protein>
    <recommendedName>
        <fullName evidence="3">histidine kinase</fullName>
        <ecNumber evidence="3">2.7.13.3</ecNumber>
    </recommendedName>
</protein>
<dbReference type="Pfam" id="PF02518">
    <property type="entry name" value="HATPase_c"/>
    <property type="match status" value="1"/>
</dbReference>
<dbReference type="KEGG" id="pfla:Pflav_011890"/>
<dbReference type="EC" id="2.7.13.3" evidence="3"/>
<dbReference type="PANTHER" id="PTHR45436">
    <property type="entry name" value="SENSOR HISTIDINE KINASE YKOH"/>
    <property type="match status" value="1"/>
</dbReference>
<evidence type="ECO:0000256" key="1">
    <source>
        <dbReference type="ARBA" id="ARBA00000085"/>
    </source>
</evidence>